<reference evidence="1 2" key="1">
    <citation type="journal article" date="2013" name="ISME J.">
        <title>A metabolic model for members of the genus Tetrasphaera involved in enhanced biological phosphorus removal.</title>
        <authorList>
            <person name="Kristiansen R."/>
            <person name="Nguyen H.T.T."/>
            <person name="Saunders A.M."/>
            <person name="Nielsen J.L."/>
            <person name="Wimmer R."/>
            <person name="Le V.Q."/>
            <person name="McIlroy S.J."/>
            <person name="Petrovski S."/>
            <person name="Seviour R.J."/>
            <person name="Calteau A."/>
            <person name="Nielsen K.L."/>
            <person name="Nielsen P.H."/>
        </authorList>
    </citation>
    <scope>NUCLEOTIDE SEQUENCE [LARGE SCALE GENOMIC DNA]</scope>
    <source>
        <strain evidence="1 2">Ben 74</strain>
    </source>
</reference>
<name>A0A077M4A9_9MICO</name>
<sequence length="105" mass="11169">MVASRAEPTTRSGLAMAPYCRPPIVAVPSDGRIKPSSIRKVVVLPAPFGPRKPVTRPGSTVKVRSRTAVKSPNRLDRLWNSICDGGAGGAVVIRFLSNGFVGFCH</sequence>
<evidence type="ECO:0000313" key="1">
    <source>
        <dbReference type="EMBL" id="CCI52066.1"/>
    </source>
</evidence>
<gene>
    <name evidence="1" type="ORF">BN13_140058</name>
</gene>
<dbReference type="EMBL" id="CAJC01000046">
    <property type="protein sequence ID" value="CCI52066.1"/>
    <property type="molecule type" value="Genomic_DNA"/>
</dbReference>
<dbReference type="Proteomes" id="UP000035720">
    <property type="component" value="Unassembled WGS sequence"/>
</dbReference>
<protein>
    <submittedName>
        <fullName evidence="1">Uncharacterized protein</fullName>
    </submittedName>
</protein>
<keyword evidence="2" id="KW-1185">Reference proteome</keyword>
<comment type="caution">
    <text evidence="1">The sequence shown here is derived from an EMBL/GenBank/DDBJ whole genome shotgun (WGS) entry which is preliminary data.</text>
</comment>
<evidence type="ECO:0000313" key="2">
    <source>
        <dbReference type="Proteomes" id="UP000035720"/>
    </source>
</evidence>
<dbReference type="AlphaFoldDB" id="A0A077M4A9"/>
<dbReference type="AntiFam" id="ANF00112">
    <property type="entry name" value="Shadow ORF (opposite phnC)"/>
</dbReference>
<organism evidence="1 2">
    <name type="scientific">Nostocoides jenkinsii Ben 74</name>
    <dbReference type="NCBI Taxonomy" id="1193518"/>
    <lineage>
        <taxon>Bacteria</taxon>
        <taxon>Bacillati</taxon>
        <taxon>Actinomycetota</taxon>
        <taxon>Actinomycetes</taxon>
        <taxon>Micrococcales</taxon>
        <taxon>Intrasporangiaceae</taxon>
        <taxon>Nostocoides</taxon>
    </lineage>
</organism>
<accession>A0A077M4A9</accession>
<proteinExistence type="predicted"/>